<reference evidence="10 11" key="1">
    <citation type="submission" date="2016-06" db="EMBL/GenBank/DDBJ databases">
        <title>Evolution of pathogenesis and genome organization in the Tremellales.</title>
        <authorList>
            <person name="Cuomo C."/>
            <person name="Litvintseva A."/>
            <person name="Heitman J."/>
            <person name="Chen Y."/>
            <person name="Sun S."/>
            <person name="Springer D."/>
            <person name="Dromer F."/>
            <person name="Young S."/>
            <person name="Zeng Q."/>
            <person name="Chapman S."/>
            <person name="Gujja S."/>
            <person name="Saif S."/>
            <person name="Birren B."/>
        </authorList>
    </citation>
    <scope>NUCLEOTIDE SEQUENCE [LARGE SCALE GENOMIC DNA]</scope>
    <source>
        <strain evidence="10 11">CBS 6039</strain>
    </source>
</reference>
<keyword evidence="3 6" id="KW-0812">Transmembrane</keyword>
<feature type="transmembrane region" description="Helical" evidence="8">
    <location>
        <begin position="169"/>
        <end position="185"/>
    </location>
</feature>
<dbReference type="EMBL" id="AWGJ01000013">
    <property type="protein sequence ID" value="ODN73468.1"/>
    <property type="molecule type" value="Genomic_DNA"/>
</dbReference>
<name>A0A1E3HAU6_9TREE</name>
<comment type="caution">
    <text evidence="10">The sequence shown here is derived from an EMBL/GenBank/DDBJ whole genome shotgun (WGS) entry which is preliminary data.</text>
</comment>
<keyword evidence="11" id="KW-1185">Reference proteome</keyword>
<dbReference type="InterPro" id="IPR016439">
    <property type="entry name" value="Lag1/Lac1-like"/>
</dbReference>
<protein>
    <recommendedName>
        <fullName evidence="9">TLC domain-containing protein</fullName>
    </recommendedName>
</protein>
<feature type="region of interest" description="Disordered" evidence="7">
    <location>
        <begin position="335"/>
        <end position="376"/>
    </location>
</feature>
<accession>A0A1E3HAU6</accession>
<dbReference type="PANTHER" id="PTHR12560">
    <property type="entry name" value="LONGEVITY ASSURANCE FACTOR 1 LAG1"/>
    <property type="match status" value="1"/>
</dbReference>
<feature type="transmembrane region" description="Helical" evidence="8">
    <location>
        <begin position="252"/>
        <end position="279"/>
    </location>
</feature>
<feature type="transmembrane region" description="Helical" evidence="8">
    <location>
        <begin position="64"/>
        <end position="86"/>
    </location>
</feature>
<feature type="transmembrane region" description="Helical" evidence="8">
    <location>
        <begin position="197"/>
        <end position="215"/>
    </location>
</feature>
<dbReference type="GO" id="GO:0046513">
    <property type="term" value="P:ceramide biosynthetic process"/>
    <property type="evidence" value="ECO:0007669"/>
    <property type="project" value="InterPro"/>
</dbReference>
<dbReference type="STRING" id="1295533.A0A1E3HAU6"/>
<evidence type="ECO:0000256" key="2">
    <source>
        <dbReference type="ARBA" id="ARBA00009808"/>
    </source>
</evidence>
<evidence type="ECO:0000256" key="5">
    <source>
        <dbReference type="ARBA" id="ARBA00023136"/>
    </source>
</evidence>
<dbReference type="GO" id="GO:0016020">
    <property type="term" value="C:membrane"/>
    <property type="evidence" value="ECO:0007669"/>
    <property type="project" value="UniProtKB-SubCell"/>
</dbReference>
<keyword evidence="5 6" id="KW-0472">Membrane</keyword>
<feature type="transmembrane region" description="Helical" evidence="8">
    <location>
        <begin position="117"/>
        <end position="142"/>
    </location>
</feature>
<keyword evidence="4 8" id="KW-1133">Transmembrane helix</keyword>
<sequence>MAYNLTTSTIPSMISAYLPPSLHPFLLLSYPLPPSGELLLEPLANGSSSVSSSGTLYGKGPLDAYFVLFWAVAFTALRWTTIHYLFSPIARLLLPRLKAIKGQEREWNRAERKREHVVLRFAEQGWSWLYCTVFWSFGYYVLTRFPNPTSPEQLWGTYPFHPLPGSLKFYYLAQLGWWFHQLLVINSEKRRKDHWQMFGHHILTIVLVVASYAMNFTRVGVLIHCLMDFCDILLPFAKMLRYMGCTTACDLAFVVFLVSWFLTRQVGLFLVILTTYRNAPAYIPHIWAPEKGMYFTRNAYVGFVALLGTLWCLATAWFYMACVVAIRVVRGLGAEDSRSEEDEDESVEGEEVLEDVPQVVGTSSAVEQDGDVRKRR</sequence>
<proteinExistence type="inferred from homology"/>
<organism evidence="10 11">
    <name type="scientific">Cryptococcus amylolentus CBS 6039</name>
    <dbReference type="NCBI Taxonomy" id="1295533"/>
    <lineage>
        <taxon>Eukaryota</taxon>
        <taxon>Fungi</taxon>
        <taxon>Dikarya</taxon>
        <taxon>Basidiomycota</taxon>
        <taxon>Agaricomycotina</taxon>
        <taxon>Tremellomycetes</taxon>
        <taxon>Tremellales</taxon>
        <taxon>Cryptococcaceae</taxon>
        <taxon>Cryptococcus</taxon>
    </lineage>
</organism>
<dbReference type="Pfam" id="PF03798">
    <property type="entry name" value="TRAM_LAG1_CLN8"/>
    <property type="match status" value="1"/>
</dbReference>
<evidence type="ECO:0000259" key="9">
    <source>
        <dbReference type="PROSITE" id="PS50922"/>
    </source>
</evidence>
<evidence type="ECO:0000256" key="8">
    <source>
        <dbReference type="SAM" id="Phobius"/>
    </source>
</evidence>
<dbReference type="PROSITE" id="PS50922">
    <property type="entry name" value="TLC"/>
    <property type="match status" value="1"/>
</dbReference>
<dbReference type="Proteomes" id="UP000094065">
    <property type="component" value="Unassembled WGS sequence"/>
</dbReference>
<comment type="similarity">
    <text evidence="2">Belongs to the sphingosine N-acyltransferase family.</text>
</comment>
<dbReference type="GeneID" id="30159288"/>
<feature type="compositionally biased region" description="Acidic residues" evidence="7">
    <location>
        <begin position="338"/>
        <end position="354"/>
    </location>
</feature>
<evidence type="ECO:0000256" key="3">
    <source>
        <dbReference type="ARBA" id="ARBA00022692"/>
    </source>
</evidence>
<evidence type="ECO:0000256" key="6">
    <source>
        <dbReference type="PROSITE-ProRule" id="PRU00205"/>
    </source>
</evidence>
<evidence type="ECO:0000256" key="4">
    <source>
        <dbReference type="ARBA" id="ARBA00022989"/>
    </source>
</evidence>
<comment type="subcellular location">
    <subcellularLocation>
        <location evidence="1">Membrane</location>
        <topology evidence="1">Multi-pass membrane protein</topology>
    </subcellularLocation>
</comment>
<dbReference type="PANTHER" id="PTHR12560:SF0">
    <property type="entry name" value="LD18904P"/>
    <property type="match status" value="1"/>
</dbReference>
<dbReference type="InterPro" id="IPR006634">
    <property type="entry name" value="TLC-dom"/>
</dbReference>
<dbReference type="RefSeq" id="XP_018989380.1">
    <property type="nucleotide sequence ID" value="XM_019142809.1"/>
</dbReference>
<evidence type="ECO:0000256" key="7">
    <source>
        <dbReference type="SAM" id="MobiDB-lite"/>
    </source>
</evidence>
<dbReference type="GO" id="GO:0050291">
    <property type="term" value="F:sphingosine N-acyltransferase activity"/>
    <property type="evidence" value="ECO:0007669"/>
    <property type="project" value="InterPro"/>
</dbReference>
<evidence type="ECO:0000256" key="1">
    <source>
        <dbReference type="ARBA" id="ARBA00004141"/>
    </source>
</evidence>
<dbReference type="SMART" id="SM00724">
    <property type="entry name" value="TLC"/>
    <property type="match status" value="1"/>
</dbReference>
<feature type="domain" description="TLC" evidence="9">
    <location>
        <begin position="116"/>
        <end position="330"/>
    </location>
</feature>
<dbReference type="AlphaFoldDB" id="A0A1E3HAU6"/>
<gene>
    <name evidence="10" type="ORF">L202_07979</name>
</gene>
<evidence type="ECO:0000313" key="10">
    <source>
        <dbReference type="EMBL" id="ODN73468.1"/>
    </source>
</evidence>
<feature type="transmembrane region" description="Helical" evidence="8">
    <location>
        <begin position="299"/>
        <end position="329"/>
    </location>
</feature>
<evidence type="ECO:0000313" key="11">
    <source>
        <dbReference type="Proteomes" id="UP000094065"/>
    </source>
</evidence>
<dbReference type="OrthoDB" id="537032at2759"/>